<dbReference type="InterPro" id="IPR012349">
    <property type="entry name" value="Split_barrel_FMN-bd"/>
</dbReference>
<dbReference type="PANTHER" id="PTHR34071:SF2">
    <property type="entry name" value="FLAVIN-NUCLEOTIDE-BINDING PROTEIN"/>
    <property type="match status" value="1"/>
</dbReference>
<proteinExistence type="predicted"/>
<evidence type="ECO:0000259" key="1">
    <source>
        <dbReference type="Pfam" id="PF01243"/>
    </source>
</evidence>
<dbReference type="InterPro" id="IPR011576">
    <property type="entry name" value="Pyridox_Oxase_N"/>
</dbReference>
<dbReference type="Pfam" id="PF01243">
    <property type="entry name" value="PNPOx_N"/>
    <property type="match status" value="1"/>
</dbReference>
<sequence length="167" mass="19322">MKTFSIEERERIETVIRSCEVCFVGMADEEGRPYVLPMNFGYEDGVIYLHSAQDGRSIRTMKKNPRICVTFCSDPELICQHPEVACSYRMRAGSVVYEGEVEFESDFTEKERALNIIMRQYVDKKFTYSVPAVNNVKIWKLRIDTVGAKEFGIMRPGSISYKDRAEF</sequence>
<dbReference type="PANTHER" id="PTHR34071">
    <property type="entry name" value="5-NITROIMIDAZOLE ANTIBIOTICS RESISTANCE PROTEIN, NIMA-FAMILY-RELATED PROTEIN-RELATED"/>
    <property type="match status" value="1"/>
</dbReference>
<gene>
    <name evidence="2" type="ORF">SDC9_81661</name>
</gene>
<dbReference type="EMBL" id="VSSQ01007170">
    <property type="protein sequence ID" value="MPM35071.1"/>
    <property type="molecule type" value="Genomic_DNA"/>
</dbReference>
<accession>A0A644Z4Z5</accession>
<dbReference type="Gene3D" id="2.30.110.10">
    <property type="entry name" value="Electron Transport, Fmn-binding Protein, Chain A"/>
    <property type="match status" value="1"/>
</dbReference>
<protein>
    <recommendedName>
        <fullName evidence="1">Pyridoxamine 5'-phosphate oxidase N-terminal domain-containing protein</fullName>
    </recommendedName>
</protein>
<feature type="domain" description="Pyridoxamine 5'-phosphate oxidase N-terminal" evidence="1">
    <location>
        <begin position="10"/>
        <end position="147"/>
    </location>
</feature>
<comment type="caution">
    <text evidence="2">The sequence shown here is derived from an EMBL/GenBank/DDBJ whole genome shotgun (WGS) entry which is preliminary data.</text>
</comment>
<name>A0A644Z4Z5_9ZZZZ</name>
<organism evidence="2">
    <name type="scientific">bioreactor metagenome</name>
    <dbReference type="NCBI Taxonomy" id="1076179"/>
    <lineage>
        <taxon>unclassified sequences</taxon>
        <taxon>metagenomes</taxon>
        <taxon>ecological metagenomes</taxon>
    </lineage>
</organism>
<reference evidence="2" key="1">
    <citation type="submission" date="2019-08" db="EMBL/GenBank/DDBJ databases">
        <authorList>
            <person name="Kucharzyk K."/>
            <person name="Murdoch R.W."/>
            <person name="Higgins S."/>
            <person name="Loffler F."/>
        </authorList>
    </citation>
    <scope>NUCLEOTIDE SEQUENCE</scope>
</reference>
<evidence type="ECO:0000313" key="2">
    <source>
        <dbReference type="EMBL" id="MPM35071.1"/>
    </source>
</evidence>
<dbReference type="SUPFAM" id="SSF50475">
    <property type="entry name" value="FMN-binding split barrel"/>
    <property type="match status" value="1"/>
</dbReference>
<dbReference type="AlphaFoldDB" id="A0A644Z4Z5"/>